<proteinExistence type="predicted"/>
<reference evidence="3" key="1">
    <citation type="journal article" date="2020" name="Stud. Mycol.">
        <title>101 Dothideomycetes genomes: a test case for predicting lifestyles and emergence of pathogens.</title>
        <authorList>
            <person name="Haridas S."/>
            <person name="Albert R."/>
            <person name="Binder M."/>
            <person name="Bloem J."/>
            <person name="Labutti K."/>
            <person name="Salamov A."/>
            <person name="Andreopoulos B."/>
            <person name="Baker S."/>
            <person name="Barry K."/>
            <person name="Bills G."/>
            <person name="Bluhm B."/>
            <person name="Cannon C."/>
            <person name="Castanera R."/>
            <person name="Culley D."/>
            <person name="Daum C."/>
            <person name="Ezra D."/>
            <person name="Gonzalez J."/>
            <person name="Henrissat B."/>
            <person name="Kuo A."/>
            <person name="Liang C."/>
            <person name="Lipzen A."/>
            <person name="Lutzoni F."/>
            <person name="Magnuson J."/>
            <person name="Mondo S."/>
            <person name="Nolan M."/>
            <person name="Ohm R."/>
            <person name="Pangilinan J."/>
            <person name="Park H.-J."/>
            <person name="Ramirez L."/>
            <person name="Alfaro M."/>
            <person name="Sun H."/>
            <person name="Tritt A."/>
            <person name="Yoshinaga Y."/>
            <person name="Zwiers L.-H."/>
            <person name="Turgeon B."/>
            <person name="Goodwin S."/>
            <person name="Spatafora J."/>
            <person name="Crous P."/>
            <person name="Grigoriev I."/>
        </authorList>
    </citation>
    <scope>NUCLEOTIDE SEQUENCE</scope>
    <source>
        <strain evidence="3">CBS 115976</strain>
    </source>
</reference>
<sequence>MENRSTENPSVLGTTSQHDQIDRTDNAPSNADAQPPVPGTQNEPSLGSTPSRAPRPISPANPAISGSSAIPASSSRAPSTPTQLTPPSIETTRPTSPRRSPPGLGRKRTNSPPQDAGSSRPSLRASGRQSSIRIRRSAQNVPTIGATQTGPSTGTALNSVQEPSEDTTGRRRSTSDPSRGDPSRGGLLPGSSPLRMSRSSAVLDSRMPAVQEELSAQGSRSARQDGPEYEGMTRTDIHDFEGSGSGSMPSDLGDEYRSDLVDVLDTIDPEVSTLTTLTNLQNSLFVPDLGRFLSRRPVYTLTPTPTRTSTFPAPAKPSPPIAEAPTDIEPEPEDRRTLQRTSTIDSTLSESRYAVLPHGRDLAGWSRIEKDEVNDHVRHMLHSRRSKFKRGMRGFGQYVKKPLGFFVTLYAVLITLFGLAWVLFLIGWVNVGGKQLYVINIIDNILVALFAIMGDGLAPFRAWDTYNMIPIVHYHRKTWKLRKKAALPKLSNKNDLPELREEEVGYEEKKTGDFVVLSDAEQATLTKHQDRFSRSHTFYIPHETETHFAFPISFTIAIQVLLDCHSLLQIALGTCTWAINYHVRPFALTTVILCCSITCNITAGIMISIGDHKTRKKDVLERMDRQELTDKAIQKVERRRERERLQQEELDEAVRAAARGESGSQIQLHDVRKSESQTSRIFGSLKLSRSRGSDRSGGRTPRQSLQIKREEGQATESVPKERTDDGEAARVAVGGSR</sequence>
<dbReference type="Proteomes" id="UP000799302">
    <property type="component" value="Unassembled WGS sequence"/>
</dbReference>
<feature type="region of interest" description="Disordered" evidence="1">
    <location>
        <begin position="656"/>
        <end position="737"/>
    </location>
</feature>
<evidence type="ECO:0000256" key="2">
    <source>
        <dbReference type="SAM" id="Phobius"/>
    </source>
</evidence>
<dbReference type="AlphaFoldDB" id="A0A6A6UR91"/>
<feature type="compositionally biased region" description="Polar residues" evidence="1">
    <location>
        <begin position="1"/>
        <end position="18"/>
    </location>
</feature>
<feature type="region of interest" description="Disordered" evidence="1">
    <location>
        <begin position="1"/>
        <end position="251"/>
    </location>
</feature>
<keyword evidence="2" id="KW-0812">Transmembrane</keyword>
<dbReference type="OrthoDB" id="3365211at2759"/>
<keyword evidence="2" id="KW-0472">Membrane</keyword>
<feature type="compositionally biased region" description="Polar residues" evidence="1">
    <location>
        <begin position="140"/>
        <end position="162"/>
    </location>
</feature>
<keyword evidence="2" id="KW-1133">Transmembrane helix</keyword>
<organism evidence="3 4">
    <name type="scientific">Microthyrium microscopicum</name>
    <dbReference type="NCBI Taxonomy" id="703497"/>
    <lineage>
        <taxon>Eukaryota</taxon>
        <taxon>Fungi</taxon>
        <taxon>Dikarya</taxon>
        <taxon>Ascomycota</taxon>
        <taxon>Pezizomycotina</taxon>
        <taxon>Dothideomycetes</taxon>
        <taxon>Dothideomycetes incertae sedis</taxon>
        <taxon>Microthyriales</taxon>
        <taxon>Microthyriaceae</taxon>
        <taxon>Microthyrium</taxon>
    </lineage>
</organism>
<feature type="transmembrane region" description="Helical" evidence="2">
    <location>
        <begin position="435"/>
        <end position="458"/>
    </location>
</feature>
<gene>
    <name evidence="3" type="ORF">BT63DRAFT_422036</name>
</gene>
<dbReference type="InterPro" id="IPR021369">
    <property type="entry name" value="DUF2985"/>
</dbReference>
<feature type="compositionally biased region" description="Basic and acidic residues" evidence="1">
    <location>
        <begin position="707"/>
        <end position="728"/>
    </location>
</feature>
<dbReference type="PANTHER" id="PTHR35872:SF1">
    <property type="entry name" value="ALPHA-L-RHAMNOSIDASE C"/>
    <property type="match status" value="1"/>
</dbReference>
<keyword evidence="4" id="KW-1185">Reference proteome</keyword>
<feature type="compositionally biased region" description="Basic and acidic residues" evidence="1">
    <location>
        <begin position="222"/>
        <end position="241"/>
    </location>
</feature>
<name>A0A6A6UR91_9PEZI</name>
<evidence type="ECO:0008006" key="5">
    <source>
        <dbReference type="Google" id="ProtNLM"/>
    </source>
</evidence>
<protein>
    <recommendedName>
        <fullName evidence="5">Integral membrane protein</fullName>
    </recommendedName>
</protein>
<feature type="compositionally biased region" description="Low complexity" evidence="1">
    <location>
        <begin position="58"/>
        <end position="102"/>
    </location>
</feature>
<accession>A0A6A6UR91</accession>
<dbReference type="Pfam" id="PF11204">
    <property type="entry name" value="DUF2985"/>
    <property type="match status" value="1"/>
</dbReference>
<feature type="compositionally biased region" description="Polar residues" evidence="1">
    <location>
        <begin position="110"/>
        <end position="121"/>
    </location>
</feature>
<feature type="transmembrane region" description="Helical" evidence="2">
    <location>
        <begin position="403"/>
        <end position="429"/>
    </location>
</feature>
<feature type="region of interest" description="Disordered" evidence="1">
    <location>
        <begin position="301"/>
        <end position="342"/>
    </location>
</feature>
<dbReference type="EMBL" id="MU004231">
    <property type="protein sequence ID" value="KAF2673927.1"/>
    <property type="molecule type" value="Genomic_DNA"/>
</dbReference>
<evidence type="ECO:0000313" key="3">
    <source>
        <dbReference type="EMBL" id="KAF2673927.1"/>
    </source>
</evidence>
<feature type="transmembrane region" description="Helical" evidence="2">
    <location>
        <begin position="585"/>
        <end position="607"/>
    </location>
</feature>
<feature type="compositionally biased region" description="Low complexity" evidence="1">
    <location>
        <begin position="301"/>
        <end position="313"/>
    </location>
</feature>
<feature type="compositionally biased region" description="Polar residues" evidence="1">
    <location>
        <begin position="39"/>
        <end position="51"/>
    </location>
</feature>
<dbReference type="PANTHER" id="PTHR35872">
    <property type="entry name" value="INTEGRAL MEMBRANE PROTEIN (AFU_ORTHOLOGUE AFUA_5G07110)"/>
    <property type="match status" value="1"/>
</dbReference>
<evidence type="ECO:0000256" key="1">
    <source>
        <dbReference type="SAM" id="MobiDB-lite"/>
    </source>
</evidence>
<evidence type="ECO:0000313" key="4">
    <source>
        <dbReference type="Proteomes" id="UP000799302"/>
    </source>
</evidence>